<dbReference type="Gene3D" id="3.40.50.300">
    <property type="entry name" value="P-loop containing nucleotide triphosphate hydrolases"/>
    <property type="match status" value="1"/>
</dbReference>
<dbReference type="Gene3D" id="3.80.10.10">
    <property type="entry name" value="Ribonuclease Inhibitor"/>
    <property type="match status" value="2"/>
</dbReference>
<gene>
    <name evidence="6" type="ORF">JCGZ_27058</name>
</gene>
<dbReference type="SMR" id="A0A067LG32"/>
<dbReference type="Gene3D" id="1.10.8.430">
    <property type="entry name" value="Helical domain of apoptotic protease-activating factors"/>
    <property type="match status" value="1"/>
</dbReference>
<evidence type="ECO:0000256" key="2">
    <source>
        <dbReference type="ARBA" id="ARBA00022821"/>
    </source>
</evidence>
<dbReference type="GO" id="GO:0043531">
    <property type="term" value="F:ADP binding"/>
    <property type="evidence" value="ECO:0007669"/>
    <property type="project" value="InterPro"/>
</dbReference>
<evidence type="ECO:0000313" key="6">
    <source>
        <dbReference type="EMBL" id="KDP43109.1"/>
    </source>
</evidence>
<keyword evidence="1" id="KW-0677">Repeat</keyword>
<dbReference type="InterPro" id="IPR042197">
    <property type="entry name" value="Apaf_helical"/>
</dbReference>
<dbReference type="PANTHER" id="PTHR36766:SF61">
    <property type="entry name" value="NB-ARC DOMAIN DISEASE RESISTANCE PROTEIN"/>
    <property type="match status" value="1"/>
</dbReference>
<dbReference type="PANTHER" id="PTHR36766">
    <property type="entry name" value="PLANT BROAD-SPECTRUM MILDEW RESISTANCE PROTEIN RPW8"/>
    <property type="match status" value="1"/>
</dbReference>
<dbReference type="InterPro" id="IPR058922">
    <property type="entry name" value="WHD_DRP"/>
</dbReference>
<dbReference type="InterPro" id="IPR055414">
    <property type="entry name" value="LRR_R13L4/SHOC2-like"/>
</dbReference>
<dbReference type="SUPFAM" id="SSF52058">
    <property type="entry name" value="L domain-like"/>
    <property type="match status" value="1"/>
</dbReference>
<feature type="domain" description="Disease resistance R13L4/SHOC-2-like LRR" evidence="5">
    <location>
        <begin position="408"/>
        <end position="616"/>
    </location>
</feature>
<feature type="domain" description="NB-ARC" evidence="3">
    <location>
        <begin position="15"/>
        <end position="189"/>
    </location>
</feature>
<feature type="domain" description="Disease resistance protein winged helix" evidence="4">
    <location>
        <begin position="275"/>
        <end position="344"/>
    </location>
</feature>
<evidence type="ECO:0000259" key="5">
    <source>
        <dbReference type="Pfam" id="PF23598"/>
    </source>
</evidence>
<dbReference type="InterPro" id="IPR027417">
    <property type="entry name" value="P-loop_NTPase"/>
</dbReference>
<dbReference type="Pfam" id="PF23559">
    <property type="entry name" value="WHD_DRP"/>
    <property type="match status" value="1"/>
</dbReference>
<dbReference type="Pfam" id="PF00931">
    <property type="entry name" value="NB-ARC"/>
    <property type="match status" value="1"/>
</dbReference>
<dbReference type="GO" id="GO:0006952">
    <property type="term" value="P:defense response"/>
    <property type="evidence" value="ECO:0007669"/>
    <property type="project" value="UniProtKB-KW"/>
</dbReference>
<dbReference type="FunFam" id="1.10.10.10:FF:000322">
    <property type="entry name" value="Probable disease resistance protein At1g63360"/>
    <property type="match status" value="1"/>
</dbReference>
<dbReference type="OrthoDB" id="2018467at2759"/>
<dbReference type="AlphaFoldDB" id="A0A067LG32"/>
<keyword evidence="7" id="KW-1185">Reference proteome</keyword>
<dbReference type="Proteomes" id="UP000027138">
    <property type="component" value="Unassembled WGS sequence"/>
</dbReference>
<dbReference type="Pfam" id="PF23598">
    <property type="entry name" value="LRR_14"/>
    <property type="match status" value="1"/>
</dbReference>
<dbReference type="InterPro" id="IPR032675">
    <property type="entry name" value="LRR_dom_sf"/>
</dbReference>
<organism evidence="6 7">
    <name type="scientific">Jatropha curcas</name>
    <name type="common">Barbados nut</name>
    <dbReference type="NCBI Taxonomy" id="180498"/>
    <lineage>
        <taxon>Eukaryota</taxon>
        <taxon>Viridiplantae</taxon>
        <taxon>Streptophyta</taxon>
        <taxon>Embryophyta</taxon>
        <taxon>Tracheophyta</taxon>
        <taxon>Spermatophyta</taxon>
        <taxon>Magnoliopsida</taxon>
        <taxon>eudicotyledons</taxon>
        <taxon>Gunneridae</taxon>
        <taxon>Pentapetalae</taxon>
        <taxon>rosids</taxon>
        <taxon>fabids</taxon>
        <taxon>Malpighiales</taxon>
        <taxon>Euphorbiaceae</taxon>
        <taxon>Crotonoideae</taxon>
        <taxon>Jatropheae</taxon>
        <taxon>Jatropha</taxon>
    </lineage>
</organism>
<dbReference type="FunFam" id="3.40.50.300:FF:001091">
    <property type="entry name" value="Probable disease resistance protein At1g61300"/>
    <property type="match status" value="1"/>
</dbReference>
<protein>
    <submittedName>
        <fullName evidence="6">Uncharacterized protein</fullName>
    </submittedName>
</protein>
<dbReference type="PRINTS" id="PR00364">
    <property type="entry name" value="DISEASERSIST"/>
</dbReference>
<evidence type="ECO:0000256" key="1">
    <source>
        <dbReference type="ARBA" id="ARBA00022737"/>
    </source>
</evidence>
<evidence type="ECO:0000313" key="7">
    <source>
        <dbReference type="Proteomes" id="UP000027138"/>
    </source>
</evidence>
<sequence>MTYSYMQASDIIGRDTDKENIIKLLMNDGKISVIPIVGIGGLGKTALAKLIYNDDRVKRLFEVKMWVCVSEDFDIKILTEKIIKSTTNGMRLEIENLSNLEMEQLTKVLQKTIGEKKYLLVLDDVWNNDPMKWNQLKELLYMGGNGSKILVTTRSNQVASIVGSVPAYELLGLSHDESMALFTKFAFTKGQEKRYPNLLKIGDGIVKKCKGVPLAVKTLASLLVSKTDEDYWNSIRDNELWKLEQGENGILHALKLSYEQLPSDLKRCLGYCSFYPKDYMYNDVELVQVWMAHGLVRSMNENEELEDAGLHYLKELASKCFFQDFEENYGFINCKMHDLVHDLALSLTQNEYLIVTSSTRQIPKNVRHLLFPDNASLPQDLSTILQGLDHARTIVFMSKERDLNSKLMLDVNLSRFQYLRMLDLGHLKLDVPLERIGTLKHLRFFRLHGNSKIIKAPDSICKLQNLQALLLCQGFEELPTNIKSFISLRFLLMTTKEERSLNNGIGCLKSLRILFIIKCENLKYLCEDMQGLSKLRKLVIANCKSLICLPPSIKYLSSLKTLTIGGCENIDLDMVDEEDFNQLSLQNLALVKLPKLVNFPYWLLQGSKYTLQNLHLEDCSNIEELPACLKNIVSLQQLKIENCSALGERCEREKGEDWSKIAHIPQVIVDGCNIQSSLDSDD</sequence>
<dbReference type="EMBL" id="KK914281">
    <property type="protein sequence ID" value="KDP43109.1"/>
    <property type="molecule type" value="Genomic_DNA"/>
</dbReference>
<reference evidence="6 7" key="1">
    <citation type="journal article" date="2014" name="PLoS ONE">
        <title>Global Analysis of Gene Expression Profiles in Physic Nut (Jatropha curcas L.) Seedlings Exposed to Salt Stress.</title>
        <authorList>
            <person name="Zhang L."/>
            <person name="Zhang C."/>
            <person name="Wu P."/>
            <person name="Chen Y."/>
            <person name="Li M."/>
            <person name="Jiang H."/>
            <person name="Wu G."/>
        </authorList>
    </citation>
    <scope>NUCLEOTIDE SEQUENCE [LARGE SCALE GENOMIC DNA]</scope>
    <source>
        <strain evidence="7">cv. GZQX0401</strain>
        <tissue evidence="6">Young leaves</tissue>
    </source>
</reference>
<evidence type="ECO:0000259" key="3">
    <source>
        <dbReference type="Pfam" id="PF00931"/>
    </source>
</evidence>
<keyword evidence="2" id="KW-0611">Plant defense</keyword>
<accession>A0A067LG32</accession>
<name>A0A067LG32_JATCU</name>
<dbReference type="InterPro" id="IPR002182">
    <property type="entry name" value="NB-ARC"/>
</dbReference>
<dbReference type="SUPFAM" id="SSF52540">
    <property type="entry name" value="P-loop containing nucleoside triphosphate hydrolases"/>
    <property type="match status" value="1"/>
</dbReference>
<proteinExistence type="predicted"/>
<evidence type="ECO:0000259" key="4">
    <source>
        <dbReference type="Pfam" id="PF23559"/>
    </source>
</evidence>